<dbReference type="Pfam" id="PF01648">
    <property type="entry name" value="ACPS"/>
    <property type="match status" value="1"/>
</dbReference>
<dbReference type="OrthoDB" id="9808281at2"/>
<keyword evidence="2" id="KW-0808">Transferase</keyword>
<dbReference type="EMBL" id="JQCQ01000009">
    <property type="protein sequence ID" value="KRO25497.1"/>
    <property type="molecule type" value="Genomic_DNA"/>
</dbReference>
<dbReference type="InterPro" id="IPR050559">
    <property type="entry name" value="P-Pant_transferase_sf"/>
</dbReference>
<sequence>MVAISKSEFGIDIEKVKPIKPTTLKKALSDIELNEIYKVQNDDLRSQKLLKIWTIKESILKAVGTGLTIHPSKISINNNQGTLNNTSYRYFNIPHVPGFVGSIAMKEGKTVI</sequence>
<dbReference type="Proteomes" id="UP000051249">
    <property type="component" value="Unassembled WGS sequence"/>
</dbReference>
<name>A0A0R2NI80_9LACO</name>
<dbReference type="AlphaFoldDB" id="A0A0R2NI80"/>
<protein>
    <recommendedName>
        <fullName evidence="3">4'-phosphopantetheinyl transferase domain-containing protein</fullName>
    </recommendedName>
</protein>
<comment type="caution">
    <text evidence="4">The sequence shown here is derived from an EMBL/GenBank/DDBJ whole genome shotgun (WGS) entry which is preliminary data.</text>
</comment>
<accession>A0A0R2NI80</accession>
<dbReference type="PATRIC" id="fig|480391.4.peg.1793"/>
<dbReference type="GO" id="GO:0005829">
    <property type="term" value="C:cytosol"/>
    <property type="evidence" value="ECO:0007669"/>
    <property type="project" value="TreeGrafter"/>
</dbReference>
<dbReference type="GO" id="GO:0000287">
    <property type="term" value="F:magnesium ion binding"/>
    <property type="evidence" value="ECO:0007669"/>
    <property type="project" value="InterPro"/>
</dbReference>
<reference evidence="4 5" key="1">
    <citation type="journal article" date="2015" name="Genome Announc.">
        <title>Expanding the biotechnology potential of lactobacilli through comparative genomics of 213 strains and associated genera.</title>
        <authorList>
            <person name="Sun Z."/>
            <person name="Harris H.M."/>
            <person name="McCann A."/>
            <person name="Guo C."/>
            <person name="Argimon S."/>
            <person name="Zhang W."/>
            <person name="Yang X."/>
            <person name="Jeffery I.B."/>
            <person name="Cooney J.C."/>
            <person name="Kagawa T.F."/>
            <person name="Liu W."/>
            <person name="Song Y."/>
            <person name="Salvetti E."/>
            <person name="Wrobel A."/>
            <person name="Rasinkangas P."/>
            <person name="Parkhill J."/>
            <person name="Rea M.C."/>
            <person name="O'Sullivan O."/>
            <person name="Ritari J."/>
            <person name="Douillard F.P."/>
            <person name="Paul Ross R."/>
            <person name="Yang R."/>
            <person name="Briner A.E."/>
            <person name="Felis G.E."/>
            <person name="de Vos W.M."/>
            <person name="Barrangou R."/>
            <person name="Klaenhammer T.R."/>
            <person name="Caufield P.W."/>
            <person name="Cui Y."/>
            <person name="Zhang H."/>
            <person name="O'Toole P.W."/>
        </authorList>
    </citation>
    <scope>NUCLEOTIDE SEQUENCE [LARGE SCALE GENOMIC DNA]</scope>
    <source>
        <strain evidence="4 5">DSM 23026</strain>
    </source>
</reference>
<evidence type="ECO:0000313" key="4">
    <source>
        <dbReference type="EMBL" id="KRO25497.1"/>
    </source>
</evidence>
<dbReference type="PANTHER" id="PTHR12215:SF10">
    <property type="entry name" value="L-AMINOADIPATE-SEMIALDEHYDE DEHYDROGENASE-PHOSPHOPANTETHEINYL TRANSFERASE"/>
    <property type="match status" value="1"/>
</dbReference>
<organism evidence="4 5">
    <name type="scientific">Pediococcus argentinicus</name>
    <dbReference type="NCBI Taxonomy" id="480391"/>
    <lineage>
        <taxon>Bacteria</taxon>
        <taxon>Bacillati</taxon>
        <taxon>Bacillota</taxon>
        <taxon>Bacilli</taxon>
        <taxon>Lactobacillales</taxon>
        <taxon>Lactobacillaceae</taxon>
        <taxon>Pediococcus</taxon>
    </lineage>
</organism>
<proteinExistence type="inferred from homology"/>
<dbReference type="PANTHER" id="PTHR12215">
    <property type="entry name" value="PHOSPHOPANTETHEINE TRANSFERASE"/>
    <property type="match status" value="1"/>
</dbReference>
<dbReference type="RefSeq" id="WP_147165230.1">
    <property type="nucleotide sequence ID" value="NZ_BJZZ01000008.1"/>
</dbReference>
<evidence type="ECO:0000313" key="5">
    <source>
        <dbReference type="Proteomes" id="UP000051249"/>
    </source>
</evidence>
<dbReference type="SUPFAM" id="SSF56214">
    <property type="entry name" value="4'-phosphopantetheinyl transferase"/>
    <property type="match status" value="1"/>
</dbReference>
<dbReference type="Gene3D" id="3.90.470.20">
    <property type="entry name" value="4'-phosphopantetheinyl transferase domain"/>
    <property type="match status" value="1"/>
</dbReference>
<evidence type="ECO:0000256" key="1">
    <source>
        <dbReference type="ARBA" id="ARBA00010990"/>
    </source>
</evidence>
<evidence type="ECO:0000256" key="2">
    <source>
        <dbReference type="ARBA" id="ARBA00022679"/>
    </source>
</evidence>
<dbReference type="GO" id="GO:0008897">
    <property type="term" value="F:holo-[acyl-carrier-protein] synthase activity"/>
    <property type="evidence" value="ECO:0007669"/>
    <property type="project" value="InterPro"/>
</dbReference>
<dbReference type="InterPro" id="IPR008278">
    <property type="entry name" value="4-PPantetheinyl_Trfase_dom"/>
</dbReference>
<dbReference type="GO" id="GO:0019878">
    <property type="term" value="P:lysine biosynthetic process via aminoadipic acid"/>
    <property type="evidence" value="ECO:0007669"/>
    <property type="project" value="TreeGrafter"/>
</dbReference>
<feature type="domain" description="4'-phosphopantetheinyl transferase" evidence="3">
    <location>
        <begin position="9"/>
        <end position="82"/>
    </location>
</feature>
<evidence type="ECO:0000259" key="3">
    <source>
        <dbReference type="Pfam" id="PF01648"/>
    </source>
</evidence>
<comment type="similarity">
    <text evidence="1">Belongs to the P-Pant transferase superfamily. Gsp/Sfp/HetI/AcpT family.</text>
</comment>
<keyword evidence="5" id="KW-1185">Reference proteome</keyword>
<gene>
    <name evidence="4" type="ORF">IV88_GL001747</name>
</gene>
<dbReference type="InterPro" id="IPR037143">
    <property type="entry name" value="4-PPantetheinyl_Trfase_dom_sf"/>
</dbReference>